<evidence type="ECO:0000256" key="2">
    <source>
        <dbReference type="ARBA" id="ARBA00022643"/>
    </source>
</evidence>
<evidence type="ECO:0000256" key="1">
    <source>
        <dbReference type="ARBA" id="ARBA00022630"/>
    </source>
</evidence>
<organism evidence="6">
    <name type="scientific">freshwater metagenome</name>
    <dbReference type="NCBI Taxonomy" id="449393"/>
    <lineage>
        <taxon>unclassified sequences</taxon>
        <taxon>metagenomes</taxon>
        <taxon>ecological metagenomes</taxon>
    </lineage>
</organism>
<proteinExistence type="predicted"/>
<dbReference type="CDD" id="cd01097">
    <property type="entry name" value="Tetrahydromethanopterin_reductase"/>
    <property type="match status" value="1"/>
</dbReference>
<dbReference type="InterPro" id="IPR050172">
    <property type="entry name" value="SsuD_RutA_monooxygenase"/>
</dbReference>
<dbReference type="SUPFAM" id="SSF51679">
    <property type="entry name" value="Bacterial luciferase-like"/>
    <property type="match status" value="1"/>
</dbReference>
<dbReference type="Gene3D" id="3.20.20.30">
    <property type="entry name" value="Luciferase-like domain"/>
    <property type="match status" value="1"/>
</dbReference>
<dbReference type="Pfam" id="PF00296">
    <property type="entry name" value="Bac_luciferase"/>
    <property type="match status" value="1"/>
</dbReference>
<reference evidence="6" key="1">
    <citation type="submission" date="2020-05" db="EMBL/GenBank/DDBJ databases">
        <authorList>
            <person name="Chiriac C."/>
            <person name="Salcher M."/>
            <person name="Ghai R."/>
            <person name="Kavagutti S V."/>
        </authorList>
    </citation>
    <scope>NUCLEOTIDE SEQUENCE</scope>
</reference>
<evidence type="ECO:0000256" key="4">
    <source>
        <dbReference type="ARBA" id="ARBA00023033"/>
    </source>
</evidence>
<keyword evidence="1" id="KW-0285">Flavoprotein</keyword>
<dbReference type="GO" id="GO:0046306">
    <property type="term" value="P:alkanesulfonate catabolic process"/>
    <property type="evidence" value="ECO:0007669"/>
    <property type="project" value="TreeGrafter"/>
</dbReference>
<evidence type="ECO:0000259" key="5">
    <source>
        <dbReference type="Pfam" id="PF00296"/>
    </source>
</evidence>
<dbReference type="InterPro" id="IPR036661">
    <property type="entry name" value="Luciferase-like_sf"/>
</dbReference>
<dbReference type="GO" id="GO:0008726">
    <property type="term" value="F:alkanesulfonate monooxygenase activity"/>
    <property type="evidence" value="ECO:0007669"/>
    <property type="project" value="TreeGrafter"/>
</dbReference>
<gene>
    <name evidence="6" type="ORF">UFOPK2214_00669</name>
</gene>
<protein>
    <submittedName>
        <fullName evidence="6">Unannotated protein</fullName>
    </submittedName>
</protein>
<dbReference type="PANTHER" id="PTHR42847:SF8">
    <property type="entry name" value="CONSERVED PROTEIN"/>
    <property type="match status" value="1"/>
</dbReference>
<evidence type="ECO:0000256" key="3">
    <source>
        <dbReference type="ARBA" id="ARBA00023002"/>
    </source>
</evidence>
<name>A0A6J6KS28_9ZZZZ</name>
<sequence length="339" mass="37274">MPFATLSQGCLYLLDAIITFQWGSSLGMSVQFGAHVGAQNATVEELRTLWKWLDASGIDWISLWDHLYEAPPAGGTQPHFEAFSMLGALAVDTCHARLGCLVFCSQYRNIGLLMKGAVSVDHLSGGRFELGMGSGWHEQEAEAFGFDFPSQGDRFKVLEGQMQAVNKWRNGERVTQSSPSVELKDASMIPGPRGKMPLWIGGLGPKQTLRMAGAYADGWNAAYASPSQFKELNGILDDWCVKAGREPSAVERSINLSYAFSRDDVSVVKKQLEEQWGAASGRIISGSLLGRPQDAMEQIAPFIEAGAQMVNIAIRPPWDQELLVEYVETVIPQMRKEWG</sequence>
<keyword evidence="3" id="KW-0560">Oxidoreductase</keyword>
<feature type="domain" description="Luciferase-like" evidence="5">
    <location>
        <begin position="31"/>
        <end position="276"/>
    </location>
</feature>
<accession>A0A6J6KS28</accession>
<evidence type="ECO:0000313" key="6">
    <source>
        <dbReference type="EMBL" id="CAB4652146.1"/>
    </source>
</evidence>
<dbReference type="PANTHER" id="PTHR42847">
    <property type="entry name" value="ALKANESULFONATE MONOOXYGENASE"/>
    <property type="match status" value="1"/>
</dbReference>
<dbReference type="AlphaFoldDB" id="A0A6J6KS28"/>
<keyword evidence="2" id="KW-0288">FMN</keyword>
<dbReference type="InterPro" id="IPR011251">
    <property type="entry name" value="Luciferase-like_dom"/>
</dbReference>
<dbReference type="EMBL" id="CAEZWJ010000015">
    <property type="protein sequence ID" value="CAB4652146.1"/>
    <property type="molecule type" value="Genomic_DNA"/>
</dbReference>
<keyword evidence="4" id="KW-0503">Monooxygenase</keyword>